<sequence>MAIYRMSKQILLLRSPLPNRLSTSAANSASSISDERNSSTLSFWRWRWRGRTEQAGLATVSTPFDGGGELSDGERRPPMQAFSEHSKMSKRNQCTL</sequence>
<organism evidence="2 3">
    <name type="scientific">Senna tora</name>
    <dbReference type="NCBI Taxonomy" id="362788"/>
    <lineage>
        <taxon>Eukaryota</taxon>
        <taxon>Viridiplantae</taxon>
        <taxon>Streptophyta</taxon>
        <taxon>Embryophyta</taxon>
        <taxon>Tracheophyta</taxon>
        <taxon>Spermatophyta</taxon>
        <taxon>Magnoliopsida</taxon>
        <taxon>eudicotyledons</taxon>
        <taxon>Gunneridae</taxon>
        <taxon>Pentapetalae</taxon>
        <taxon>rosids</taxon>
        <taxon>fabids</taxon>
        <taxon>Fabales</taxon>
        <taxon>Fabaceae</taxon>
        <taxon>Caesalpinioideae</taxon>
        <taxon>Cassia clade</taxon>
        <taxon>Senna</taxon>
    </lineage>
</organism>
<dbReference type="Proteomes" id="UP000634136">
    <property type="component" value="Unassembled WGS sequence"/>
</dbReference>
<name>A0A834WU73_9FABA</name>
<feature type="compositionally biased region" description="Low complexity" evidence="1">
    <location>
        <begin position="20"/>
        <end position="32"/>
    </location>
</feature>
<evidence type="ECO:0000313" key="3">
    <source>
        <dbReference type="Proteomes" id="UP000634136"/>
    </source>
</evidence>
<feature type="region of interest" description="Disordered" evidence="1">
    <location>
        <begin position="57"/>
        <end position="96"/>
    </location>
</feature>
<protein>
    <submittedName>
        <fullName evidence="2">Uncharacterized protein</fullName>
    </submittedName>
</protein>
<feature type="region of interest" description="Disordered" evidence="1">
    <location>
        <begin position="20"/>
        <end position="39"/>
    </location>
</feature>
<dbReference type="AlphaFoldDB" id="A0A834WU73"/>
<accession>A0A834WU73</accession>
<comment type="caution">
    <text evidence="2">The sequence shown here is derived from an EMBL/GenBank/DDBJ whole genome shotgun (WGS) entry which is preliminary data.</text>
</comment>
<proteinExistence type="predicted"/>
<gene>
    <name evidence="2" type="ORF">G2W53_014636</name>
</gene>
<evidence type="ECO:0000313" key="2">
    <source>
        <dbReference type="EMBL" id="KAF7832303.1"/>
    </source>
</evidence>
<evidence type="ECO:0000256" key="1">
    <source>
        <dbReference type="SAM" id="MobiDB-lite"/>
    </source>
</evidence>
<dbReference type="EMBL" id="JAAIUW010000005">
    <property type="protein sequence ID" value="KAF7832303.1"/>
    <property type="molecule type" value="Genomic_DNA"/>
</dbReference>
<keyword evidence="3" id="KW-1185">Reference proteome</keyword>
<reference evidence="2" key="1">
    <citation type="submission" date="2020-09" db="EMBL/GenBank/DDBJ databases">
        <title>Genome-Enabled Discovery of Anthraquinone Biosynthesis in Senna tora.</title>
        <authorList>
            <person name="Kang S.-H."/>
            <person name="Pandey R.P."/>
            <person name="Lee C.-M."/>
            <person name="Sim J.-S."/>
            <person name="Jeong J.-T."/>
            <person name="Choi B.-S."/>
            <person name="Jung M."/>
            <person name="Ginzburg D."/>
            <person name="Zhao K."/>
            <person name="Won S.Y."/>
            <person name="Oh T.-J."/>
            <person name="Yu Y."/>
            <person name="Kim N.-H."/>
            <person name="Lee O.R."/>
            <person name="Lee T.-H."/>
            <person name="Bashyal P."/>
            <person name="Kim T.-S."/>
            <person name="Lee W.-H."/>
            <person name="Kawkins C."/>
            <person name="Kim C.-K."/>
            <person name="Kim J.S."/>
            <person name="Ahn B.O."/>
            <person name="Rhee S.Y."/>
            <person name="Sohng J.K."/>
        </authorList>
    </citation>
    <scope>NUCLEOTIDE SEQUENCE</scope>
    <source>
        <tissue evidence="2">Leaf</tissue>
    </source>
</reference>